<dbReference type="GO" id="GO:0005737">
    <property type="term" value="C:cytoplasm"/>
    <property type="evidence" value="ECO:0007669"/>
    <property type="project" value="TreeGrafter"/>
</dbReference>
<evidence type="ECO:0000313" key="4">
    <source>
        <dbReference type="EMBL" id="KAH7939374.1"/>
    </source>
</evidence>
<accession>A0A9D4PET0</accession>
<dbReference type="InterPro" id="IPR050734">
    <property type="entry name" value="PIH1/Kintoun_subfamily"/>
</dbReference>
<comment type="similarity">
    <text evidence="1">Belongs to the PIH1 family.</text>
</comment>
<dbReference type="VEuPathDB" id="VectorBase:RSAN_036236"/>
<feature type="region of interest" description="Disordered" evidence="2">
    <location>
        <begin position="44"/>
        <end position="73"/>
    </location>
</feature>
<comment type="caution">
    <text evidence="4">The sequence shown here is derived from an EMBL/GenBank/DDBJ whole genome shotgun (WGS) entry which is preliminary data.</text>
</comment>
<dbReference type="InterPro" id="IPR041442">
    <property type="entry name" value="PIH1D1/2/3_CS-like"/>
</dbReference>
<reference evidence="4" key="1">
    <citation type="journal article" date="2020" name="Cell">
        <title>Large-Scale Comparative Analyses of Tick Genomes Elucidate Their Genetic Diversity and Vector Capacities.</title>
        <authorList>
            <consortium name="Tick Genome and Microbiome Consortium (TIGMIC)"/>
            <person name="Jia N."/>
            <person name="Wang J."/>
            <person name="Shi W."/>
            <person name="Du L."/>
            <person name="Sun Y."/>
            <person name="Zhan W."/>
            <person name="Jiang J.F."/>
            <person name="Wang Q."/>
            <person name="Zhang B."/>
            <person name="Ji P."/>
            <person name="Bell-Sakyi L."/>
            <person name="Cui X.M."/>
            <person name="Yuan T.T."/>
            <person name="Jiang B.G."/>
            <person name="Yang W.F."/>
            <person name="Lam T.T."/>
            <person name="Chang Q.C."/>
            <person name="Ding S.J."/>
            <person name="Wang X.J."/>
            <person name="Zhu J.G."/>
            <person name="Ruan X.D."/>
            <person name="Zhao L."/>
            <person name="Wei J.T."/>
            <person name="Ye R.Z."/>
            <person name="Que T.C."/>
            <person name="Du C.H."/>
            <person name="Zhou Y.H."/>
            <person name="Cheng J.X."/>
            <person name="Dai P.F."/>
            <person name="Guo W.B."/>
            <person name="Han X.H."/>
            <person name="Huang E.J."/>
            <person name="Li L.F."/>
            <person name="Wei W."/>
            <person name="Gao Y.C."/>
            <person name="Liu J.Z."/>
            <person name="Shao H.Z."/>
            <person name="Wang X."/>
            <person name="Wang C.C."/>
            <person name="Yang T.C."/>
            <person name="Huo Q.B."/>
            <person name="Li W."/>
            <person name="Chen H.Y."/>
            <person name="Chen S.E."/>
            <person name="Zhou L.G."/>
            <person name="Ni X.B."/>
            <person name="Tian J.H."/>
            <person name="Sheng Y."/>
            <person name="Liu T."/>
            <person name="Pan Y.S."/>
            <person name="Xia L.Y."/>
            <person name="Li J."/>
            <person name="Zhao F."/>
            <person name="Cao W.C."/>
        </authorList>
    </citation>
    <scope>NUCLEOTIDE SEQUENCE</scope>
    <source>
        <strain evidence="4">Rsan-2018</strain>
    </source>
</reference>
<name>A0A9D4PET0_RHISA</name>
<evidence type="ECO:0000313" key="5">
    <source>
        <dbReference type="Proteomes" id="UP000821837"/>
    </source>
</evidence>
<dbReference type="PANTHER" id="PTHR22997:SF0">
    <property type="entry name" value="PIH1 DOMAIN-CONTAINING PROTEIN 1"/>
    <property type="match status" value="1"/>
</dbReference>
<organism evidence="4 5">
    <name type="scientific">Rhipicephalus sanguineus</name>
    <name type="common">Brown dog tick</name>
    <name type="synonym">Ixodes sanguineus</name>
    <dbReference type="NCBI Taxonomy" id="34632"/>
    <lineage>
        <taxon>Eukaryota</taxon>
        <taxon>Metazoa</taxon>
        <taxon>Ecdysozoa</taxon>
        <taxon>Arthropoda</taxon>
        <taxon>Chelicerata</taxon>
        <taxon>Arachnida</taxon>
        <taxon>Acari</taxon>
        <taxon>Parasitiformes</taxon>
        <taxon>Ixodida</taxon>
        <taxon>Ixodoidea</taxon>
        <taxon>Ixodidae</taxon>
        <taxon>Rhipicephalinae</taxon>
        <taxon>Rhipicephalus</taxon>
        <taxon>Rhipicephalus</taxon>
    </lineage>
</organism>
<dbReference type="GO" id="GO:0000492">
    <property type="term" value="P:box C/D snoRNP assembly"/>
    <property type="evidence" value="ECO:0007669"/>
    <property type="project" value="TreeGrafter"/>
</dbReference>
<dbReference type="Pfam" id="PF18201">
    <property type="entry name" value="PIH1_CS"/>
    <property type="match status" value="1"/>
</dbReference>
<dbReference type="Proteomes" id="UP000821837">
    <property type="component" value="Chromosome 8"/>
</dbReference>
<sequence>MTPAGRAGYLWTRIFLQAPSGRLAVFGVEGRARGELLWEILRNQKQPTSSSGGGDGDEGASNSGGDDSSALSCRGSAKVDLTRHTLPGQRDTLVARFSLPAVKSGSSLVLDMSDDHVRLTSEEPKYTFDFYLPFSVDEDGTVAEFNTKHQVLTVTVPILPEES</sequence>
<reference evidence="4" key="2">
    <citation type="submission" date="2021-09" db="EMBL/GenBank/DDBJ databases">
        <authorList>
            <person name="Jia N."/>
            <person name="Wang J."/>
            <person name="Shi W."/>
            <person name="Du L."/>
            <person name="Sun Y."/>
            <person name="Zhan W."/>
            <person name="Jiang J."/>
            <person name="Wang Q."/>
            <person name="Zhang B."/>
            <person name="Ji P."/>
            <person name="Sakyi L.B."/>
            <person name="Cui X."/>
            <person name="Yuan T."/>
            <person name="Jiang B."/>
            <person name="Yang W."/>
            <person name="Lam T.T.-Y."/>
            <person name="Chang Q."/>
            <person name="Ding S."/>
            <person name="Wang X."/>
            <person name="Zhu J."/>
            <person name="Ruan X."/>
            <person name="Zhao L."/>
            <person name="Wei J."/>
            <person name="Que T."/>
            <person name="Du C."/>
            <person name="Cheng J."/>
            <person name="Dai P."/>
            <person name="Han X."/>
            <person name="Huang E."/>
            <person name="Gao Y."/>
            <person name="Liu J."/>
            <person name="Shao H."/>
            <person name="Ye R."/>
            <person name="Li L."/>
            <person name="Wei W."/>
            <person name="Wang X."/>
            <person name="Wang C."/>
            <person name="Huo Q."/>
            <person name="Li W."/>
            <person name="Guo W."/>
            <person name="Chen H."/>
            <person name="Chen S."/>
            <person name="Zhou L."/>
            <person name="Zhou L."/>
            <person name="Ni X."/>
            <person name="Tian J."/>
            <person name="Zhou Y."/>
            <person name="Sheng Y."/>
            <person name="Liu T."/>
            <person name="Pan Y."/>
            <person name="Xia L."/>
            <person name="Li J."/>
            <person name="Zhao F."/>
            <person name="Cao W."/>
        </authorList>
    </citation>
    <scope>NUCLEOTIDE SEQUENCE</scope>
    <source>
        <strain evidence="4">Rsan-2018</strain>
        <tissue evidence="4">Larvae</tissue>
    </source>
</reference>
<proteinExistence type="inferred from homology"/>
<evidence type="ECO:0000259" key="3">
    <source>
        <dbReference type="Pfam" id="PF18201"/>
    </source>
</evidence>
<dbReference type="AlphaFoldDB" id="A0A9D4PET0"/>
<keyword evidence="5" id="KW-1185">Reference proteome</keyword>
<dbReference type="GO" id="GO:0006364">
    <property type="term" value="P:rRNA processing"/>
    <property type="evidence" value="ECO:0007669"/>
    <property type="project" value="TreeGrafter"/>
</dbReference>
<dbReference type="GO" id="GO:0097255">
    <property type="term" value="C:R2TP complex"/>
    <property type="evidence" value="ECO:0007669"/>
    <property type="project" value="TreeGrafter"/>
</dbReference>
<dbReference type="EMBL" id="JABSTV010001254">
    <property type="protein sequence ID" value="KAH7939374.1"/>
    <property type="molecule type" value="Genomic_DNA"/>
</dbReference>
<dbReference type="PANTHER" id="PTHR22997">
    <property type="entry name" value="PIH1 DOMAIN-CONTAINING PROTEIN 1"/>
    <property type="match status" value="1"/>
</dbReference>
<evidence type="ECO:0000256" key="2">
    <source>
        <dbReference type="SAM" id="MobiDB-lite"/>
    </source>
</evidence>
<dbReference type="GO" id="GO:1990904">
    <property type="term" value="C:ribonucleoprotein complex"/>
    <property type="evidence" value="ECO:0007669"/>
    <property type="project" value="TreeGrafter"/>
</dbReference>
<gene>
    <name evidence="4" type="ORF">HPB52_011556</name>
</gene>
<evidence type="ECO:0000256" key="1">
    <source>
        <dbReference type="ARBA" id="ARBA00008511"/>
    </source>
</evidence>
<feature type="domain" description="PIH1D1/2/3 CS-like" evidence="3">
    <location>
        <begin position="91"/>
        <end position="159"/>
    </location>
</feature>
<feature type="compositionally biased region" description="Low complexity" evidence="2">
    <location>
        <begin position="59"/>
        <end position="69"/>
    </location>
</feature>
<protein>
    <recommendedName>
        <fullName evidence="3">PIH1D1/2/3 CS-like domain-containing protein</fullName>
    </recommendedName>
</protein>